<evidence type="ECO:0000313" key="1">
    <source>
        <dbReference type="EMBL" id="EGZ19607.1"/>
    </source>
</evidence>
<dbReference type="KEGG" id="psoj:PHYSODRAFT_489443"/>
<dbReference type="EMBL" id="JH159153">
    <property type="protein sequence ID" value="EGZ19607.1"/>
    <property type="molecule type" value="Genomic_DNA"/>
</dbReference>
<name>G4Z799_PHYSP</name>
<dbReference type="OMA" id="PRRNATK"/>
<sequence length="163" mass="18206">LNSALRSIRKGQDTGRFLVVDTDILDWWDTVQCSPFGAVEKSDADPLIEVRLIHDLSFPKGASTNDLLDKSCLPEVEYTYVTVLAARIEFLAHAHPCCTIKLLKGDVKGAYRHLMTHALHVHRMAGLIPELHSHPASVQVSGRLVSSQIRQDMDPMDRGCEFM</sequence>
<dbReference type="RefSeq" id="XP_009522324.1">
    <property type="nucleotide sequence ID" value="XM_009524029.1"/>
</dbReference>
<accession>G4Z799</accession>
<reference evidence="1 2" key="1">
    <citation type="journal article" date="2006" name="Science">
        <title>Phytophthora genome sequences uncover evolutionary origins and mechanisms of pathogenesis.</title>
        <authorList>
            <person name="Tyler B.M."/>
            <person name="Tripathy S."/>
            <person name="Zhang X."/>
            <person name="Dehal P."/>
            <person name="Jiang R.H."/>
            <person name="Aerts A."/>
            <person name="Arredondo F.D."/>
            <person name="Baxter L."/>
            <person name="Bensasson D."/>
            <person name="Beynon J.L."/>
            <person name="Chapman J."/>
            <person name="Damasceno C.M."/>
            <person name="Dorrance A.E."/>
            <person name="Dou D."/>
            <person name="Dickerman A.W."/>
            <person name="Dubchak I.L."/>
            <person name="Garbelotto M."/>
            <person name="Gijzen M."/>
            <person name="Gordon S.G."/>
            <person name="Govers F."/>
            <person name="Grunwald N.J."/>
            <person name="Huang W."/>
            <person name="Ivors K.L."/>
            <person name="Jones R.W."/>
            <person name="Kamoun S."/>
            <person name="Krampis K."/>
            <person name="Lamour K.H."/>
            <person name="Lee M.K."/>
            <person name="McDonald W.H."/>
            <person name="Medina M."/>
            <person name="Meijer H.J."/>
            <person name="Nordberg E.K."/>
            <person name="Maclean D.J."/>
            <person name="Ospina-Giraldo M.D."/>
            <person name="Morris P.F."/>
            <person name="Phuntumart V."/>
            <person name="Putnam N.H."/>
            <person name="Rash S."/>
            <person name="Rose J.K."/>
            <person name="Sakihama Y."/>
            <person name="Salamov A.A."/>
            <person name="Savidor A."/>
            <person name="Scheuring C.F."/>
            <person name="Smith B.M."/>
            <person name="Sobral B.W."/>
            <person name="Terry A."/>
            <person name="Torto-Alalibo T.A."/>
            <person name="Win J."/>
            <person name="Xu Z."/>
            <person name="Zhang H."/>
            <person name="Grigoriev I.V."/>
            <person name="Rokhsar D.S."/>
            <person name="Boore J.L."/>
        </authorList>
    </citation>
    <scope>NUCLEOTIDE SEQUENCE [LARGE SCALE GENOMIC DNA]</scope>
    <source>
        <strain evidence="1 2">P6497</strain>
    </source>
</reference>
<dbReference type="InParanoid" id="G4Z799"/>
<feature type="non-terminal residue" evidence="1">
    <location>
        <position position="1"/>
    </location>
</feature>
<gene>
    <name evidence="1" type="ORF">PHYSODRAFT_489443</name>
</gene>
<dbReference type="Proteomes" id="UP000002640">
    <property type="component" value="Unassembled WGS sequence"/>
</dbReference>
<proteinExistence type="predicted"/>
<evidence type="ECO:0000313" key="2">
    <source>
        <dbReference type="Proteomes" id="UP000002640"/>
    </source>
</evidence>
<dbReference type="AlphaFoldDB" id="G4Z799"/>
<protein>
    <submittedName>
        <fullName evidence="1">Uncharacterized protein</fullName>
    </submittedName>
</protein>
<keyword evidence="2" id="KW-1185">Reference proteome</keyword>
<dbReference type="GeneID" id="20656428"/>
<organism evidence="1 2">
    <name type="scientific">Phytophthora sojae (strain P6497)</name>
    <name type="common">Soybean stem and root rot agent</name>
    <name type="synonym">Phytophthora megasperma f. sp. glycines</name>
    <dbReference type="NCBI Taxonomy" id="1094619"/>
    <lineage>
        <taxon>Eukaryota</taxon>
        <taxon>Sar</taxon>
        <taxon>Stramenopiles</taxon>
        <taxon>Oomycota</taxon>
        <taxon>Peronosporomycetes</taxon>
        <taxon>Peronosporales</taxon>
        <taxon>Peronosporaceae</taxon>
        <taxon>Phytophthora</taxon>
    </lineage>
</organism>